<evidence type="ECO:0000313" key="1">
    <source>
        <dbReference type="EMBL" id="GAM00728.1"/>
    </source>
</evidence>
<accession>A0A0A1W5V8</accession>
<gene>
    <name evidence="1" type="ORF">SP5_035_01290</name>
</gene>
<evidence type="ECO:0000313" key="2">
    <source>
        <dbReference type="Proteomes" id="UP000032305"/>
    </source>
</evidence>
<dbReference type="EMBL" id="BBPI01000035">
    <property type="protein sequence ID" value="GAM00728.1"/>
    <property type="molecule type" value="Genomic_DNA"/>
</dbReference>
<dbReference type="AlphaFoldDB" id="A0A0A1W5V8"/>
<proteinExistence type="predicted"/>
<sequence length="54" mass="5855">MPEAVQNADLYKTDPTILALGPTGIDWKDLGGPANVVCDLETPEDRPDGIFRLD</sequence>
<organism evidence="1 2">
    <name type="scientific">Sphingomonas parapaucimobilis NBRC 15100</name>
    <dbReference type="NCBI Taxonomy" id="1219049"/>
    <lineage>
        <taxon>Bacteria</taxon>
        <taxon>Pseudomonadati</taxon>
        <taxon>Pseudomonadota</taxon>
        <taxon>Alphaproteobacteria</taxon>
        <taxon>Sphingomonadales</taxon>
        <taxon>Sphingomonadaceae</taxon>
        <taxon>Sphingomonas</taxon>
    </lineage>
</organism>
<keyword evidence="2" id="KW-1185">Reference proteome</keyword>
<protein>
    <submittedName>
        <fullName evidence="1">Uncharacterized protein</fullName>
    </submittedName>
</protein>
<name>A0A0A1W5V8_9SPHN</name>
<comment type="caution">
    <text evidence="1">The sequence shown here is derived from an EMBL/GenBank/DDBJ whole genome shotgun (WGS) entry which is preliminary data.</text>
</comment>
<dbReference type="Proteomes" id="UP000032305">
    <property type="component" value="Unassembled WGS sequence"/>
</dbReference>
<reference evidence="1 2" key="1">
    <citation type="submission" date="2014-11" db="EMBL/GenBank/DDBJ databases">
        <title>Whole genome shotgun sequence of Sphingomonas parapaucimobilis NBRC 15100.</title>
        <authorList>
            <person name="Katano-Makiyama Y."/>
            <person name="Hosoyama A."/>
            <person name="Hashimoto M."/>
            <person name="Hosoyama Y."/>
            <person name="Noguchi M."/>
            <person name="Numata M."/>
            <person name="Tsuchikane K."/>
            <person name="Hirakata S."/>
            <person name="Uohara A."/>
            <person name="Shimodaira J."/>
            <person name="Ohji S."/>
            <person name="Ichikawa N."/>
            <person name="Kimura A."/>
            <person name="Yamazoe A."/>
            <person name="Fujita N."/>
        </authorList>
    </citation>
    <scope>NUCLEOTIDE SEQUENCE [LARGE SCALE GENOMIC DNA]</scope>
    <source>
        <strain evidence="1 2">NBRC 15100</strain>
    </source>
</reference>